<name>A0AAD7M679_QUISA</name>
<dbReference type="Pfam" id="PF05553">
    <property type="entry name" value="DUF761"/>
    <property type="match status" value="1"/>
</dbReference>
<evidence type="ECO:0000256" key="1">
    <source>
        <dbReference type="SAM" id="MobiDB-lite"/>
    </source>
</evidence>
<dbReference type="EMBL" id="JARAOO010000004">
    <property type="protein sequence ID" value="KAJ7970397.1"/>
    <property type="molecule type" value="Genomic_DNA"/>
</dbReference>
<dbReference type="KEGG" id="qsa:O6P43_008591"/>
<dbReference type="PANTHER" id="PTHR33098">
    <property type="entry name" value="COTTON FIBER (DUF761)"/>
    <property type="match status" value="1"/>
</dbReference>
<dbReference type="InterPro" id="IPR008480">
    <property type="entry name" value="DUF761_pln"/>
</dbReference>
<dbReference type="AlphaFoldDB" id="A0AAD7M679"/>
<proteinExistence type="predicted"/>
<reference evidence="2" key="1">
    <citation type="journal article" date="2023" name="Science">
        <title>Elucidation of the pathway for biosynthesis of saponin adjuvants from the soapbark tree.</title>
        <authorList>
            <person name="Reed J."/>
            <person name="Orme A."/>
            <person name="El-Demerdash A."/>
            <person name="Owen C."/>
            <person name="Martin L.B.B."/>
            <person name="Misra R.C."/>
            <person name="Kikuchi S."/>
            <person name="Rejzek M."/>
            <person name="Martin A.C."/>
            <person name="Harkess A."/>
            <person name="Leebens-Mack J."/>
            <person name="Louveau T."/>
            <person name="Stephenson M.J."/>
            <person name="Osbourn A."/>
        </authorList>
    </citation>
    <scope>NUCLEOTIDE SEQUENCE</scope>
    <source>
        <strain evidence="2">S10</strain>
    </source>
</reference>
<protein>
    <submittedName>
        <fullName evidence="2">Cotton fiber (DUF761)</fullName>
    </submittedName>
</protein>
<organism evidence="2 3">
    <name type="scientific">Quillaja saponaria</name>
    <name type="common">Soap bark tree</name>
    <dbReference type="NCBI Taxonomy" id="32244"/>
    <lineage>
        <taxon>Eukaryota</taxon>
        <taxon>Viridiplantae</taxon>
        <taxon>Streptophyta</taxon>
        <taxon>Embryophyta</taxon>
        <taxon>Tracheophyta</taxon>
        <taxon>Spermatophyta</taxon>
        <taxon>Magnoliopsida</taxon>
        <taxon>eudicotyledons</taxon>
        <taxon>Gunneridae</taxon>
        <taxon>Pentapetalae</taxon>
        <taxon>rosids</taxon>
        <taxon>fabids</taxon>
        <taxon>Fabales</taxon>
        <taxon>Quillajaceae</taxon>
        <taxon>Quillaja</taxon>
    </lineage>
</organism>
<sequence length="180" mass="20736">MIEDAVSNLNTTHQFELEKQGNEPYETEVGEEVKDCEVFNEKFIIDPSPDSFSGDNFMSESDEKSDDTLDATWKAIMEGQGKPITGQLEKSDTWTARTKAEPLDDNGDGVDDPVVWARKELKKSDTFNDTVSLRRDKSMSQDELNRRAEAFIQKINNQHRLQRLESDQRFREMVNRGVFH</sequence>
<accession>A0AAD7M679</accession>
<evidence type="ECO:0000313" key="2">
    <source>
        <dbReference type="EMBL" id="KAJ7970397.1"/>
    </source>
</evidence>
<dbReference type="Proteomes" id="UP001163823">
    <property type="component" value="Chromosome 4"/>
</dbReference>
<evidence type="ECO:0000313" key="3">
    <source>
        <dbReference type="Proteomes" id="UP001163823"/>
    </source>
</evidence>
<feature type="region of interest" description="Disordered" evidence="1">
    <location>
        <begin position="1"/>
        <end position="26"/>
    </location>
</feature>
<gene>
    <name evidence="2" type="ORF">O6P43_008591</name>
</gene>
<dbReference type="PANTHER" id="PTHR33098:SF114">
    <property type="entry name" value="DUF4408 DOMAIN-CONTAINING PROTEIN"/>
    <property type="match status" value="1"/>
</dbReference>
<comment type="caution">
    <text evidence="2">The sequence shown here is derived from an EMBL/GenBank/DDBJ whole genome shotgun (WGS) entry which is preliminary data.</text>
</comment>
<keyword evidence="3" id="KW-1185">Reference proteome</keyword>